<organism evidence="1 2">
    <name type="scientific">Pyropia yezoensis</name>
    <name type="common">Susabi-nori</name>
    <name type="synonym">Porphyra yezoensis</name>
    <dbReference type="NCBI Taxonomy" id="2788"/>
    <lineage>
        <taxon>Eukaryota</taxon>
        <taxon>Rhodophyta</taxon>
        <taxon>Bangiophyceae</taxon>
        <taxon>Bangiales</taxon>
        <taxon>Bangiaceae</taxon>
        <taxon>Pyropia</taxon>
    </lineage>
</organism>
<evidence type="ECO:0000313" key="2">
    <source>
        <dbReference type="Proteomes" id="UP000798662"/>
    </source>
</evidence>
<protein>
    <submittedName>
        <fullName evidence="1">Uncharacterized protein</fullName>
    </submittedName>
</protein>
<keyword evidence="2" id="KW-1185">Reference proteome</keyword>
<dbReference type="Proteomes" id="UP000798662">
    <property type="component" value="Chromosome 1"/>
</dbReference>
<accession>A0ACC3BYG5</accession>
<reference evidence="1" key="1">
    <citation type="submission" date="2019-11" db="EMBL/GenBank/DDBJ databases">
        <title>Nori genome reveals adaptations in red seaweeds to the harsh intertidal environment.</title>
        <authorList>
            <person name="Wang D."/>
            <person name="Mao Y."/>
        </authorList>
    </citation>
    <scope>NUCLEOTIDE SEQUENCE</scope>
    <source>
        <tissue evidence="1">Gametophyte</tissue>
    </source>
</reference>
<name>A0ACC3BYG5_PYRYE</name>
<evidence type="ECO:0000313" key="1">
    <source>
        <dbReference type="EMBL" id="KAK1862587.1"/>
    </source>
</evidence>
<comment type="caution">
    <text evidence="1">The sequence shown here is derived from an EMBL/GenBank/DDBJ whole genome shotgun (WGS) entry which is preliminary data.</text>
</comment>
<dbReference type="EMBL" id="CM020618">
    <property type="protein sequence ID" value="KAK1862587.1"/>
    <property type="molecule type" value="Genomic_DNA"/>
</dbReference>
<gene>
    <name evidence="1" type="ORF">I4F81_005155</name>
</gene>
<proteinExistence type="predicted"/>
<sequence length="562" mass="59194">MDASRHDAGGHSEASPAPADGAAGGSTAGTSGGGVRPKRARAKSDKPRSKDDSETLARFHCNYCKRDLSAAIRARCAVCPDYDLCLDCFSVGATLSPHQPNHAYRLIEVVSTPVYAEGWGADEEERLLEGLELYGVGNWEEVAKVIRTKNSAEAEAHFRTTCLQAPTAPLPDISRILPAAPPTVQDGADADVDAKCLRVMHLHQVEEACGWMPLRGDFTYEWDQDAEEIIADMELLHEDSPEEAEMKLRVLQIYSSKLDERAFRKEFVVSRNLLDFKAAAALDKKRPRDERDLSHRLRPFLRFHSDGDHRRLVSDLAEDRALRHKIDKLRYARALGASTLEDANRVTANLPASVLSPSAASVKADAAAAAAATAAPAVAPPPPGRRGKKSVAALSAVTSPAARAAATAAASTAAGSNGGGATEGKGVTGNGGAVDAVNGSVGGGGGVGGSGSSRVRPAAPPLDVRQMAGADLLSRTELDLVVAVKVSPHQYLLVKEALVREAARVGYVRKKDAKLLVRLEPVKVNKLYDYIAGAGWISTGPGVGGKAAKGAAVISTHAVPMG</sequence>